<keyword evidence="10" id="KW-1185">Reference proteome</keyword>
<comment type="subcellular location">
    <subcellularLocation>
        <location evidence="1">Cell outer membrane</location>
    </subcellularLocation>
</comment>
<dbReference type="Gene3D" id="1.25.40.390">
    <property type="match status" value="1"/>
</dbReference>
<organism evidence="9 10">
    <name type="scientific">Sphingobacterium arenae</name>
    <dbReference type="NCBI Taxonomy" id="1280598"/>
    <lineage>
        <taxon>Bacteria</taxon>
        <taxon>Pseudomonadati</taxon>
        <taxon>Bacteroidota</taxon>
        <taxon>Sphingobacteriia</taxon>
        <taxon>Sphingobacteriales</taxon>
        <taxon>Sphingobacteriaceae</taxon>
        <taxon>Sphingobacterium</taxon>
    </lineage>
</organism>
<keyword evidence="5" id="KW-0998">Cell outer membrane</keyword>
<dbReference type="EMBL" id="JACNYK010000002">
    <property type="protein sequence ID" value="MBD1425351.1"/>
    <property type="molecule type" value="Genomic_DNA"/>
</dbReference>
<dbReference type="CDD" id="cd08977">
    <property type="entry name" value="SusD"/>
    <property type="match status" value="1"/>
</dbReference>
<keyword evidence="4" id="KW-0472">Membrane</keyword>
<keyword evidence="3 6" id="KW-0732">Signal</keyword>
<gene>
    <name evidence="9" type="ORF">H8B17_07135</name>
</gene>
<dbReference type="Proteomes" id="UP000606494">
    <property type="component" value="Unassembled WGS sequence"/>
</dbReference>
<comment type="similarity">
    <text evidence="2">Belongs to the SusD family.</text>
</comment>
<evidence type="ECO:0000313" key="10">
    <source>
        <dbReference type="Proteomes" id="UP000606494"/>
    </source>
</evidence>
<feature type="domain" description="RagB/SusD" evidence="7">
    <location>
        <begin position="308"/>
        <end position="496"/>
    </location>
</feature>
<evidence type="ECO:0000256" key="3">
    <source>
        <dbReference type="ARBA" id="ARBA00022729"/>
    </source>
</evidence>
<evidence type="ECO:0000256" key="1">
    <source>
        <dbReference type="ARBA" id="ARBA00004442"/>
    </source>
</evidence>
<evidence type="ECO:0000256" key="4">
    <source>
        <dbReference type="ARBA" id="ARBA00023136"/>
    </source>
</evidence>
<dbReference type="Pfam" id="PF07980">
    <property type="entry name" value="SusD_RagB"/>
    <property type="match status" value="1"/>
</dbReference>
<dbReference type="SUPFAM" id="SSF48452">
    <property type="entry name" value="TPR-like"/>
    <property type="match status" value="1"/>
</dbReference>
<evidence type="ECO:0000259" key="8">
    <source>
        <dbReference type="Pfam" id="PF14322"/>
    </source>
</evidence>
<feature type="domain" description="SusD-like N-terminal" evidence="8">
    <location>
        <begin position="104"/>
        <end position="225"/>
    </location>
</feature>
<dbReference type="RefSeq" id="WP_190308523.1">
    <property type="nucleotide sequence ID" value="NZ_JACNYK010000002.1"/>
</dbReference>
<evidence type="ECO:0000256" key="5">
    <source>
        <dbReference type="ARBA" id="ARBA00023237"/>
    </source>
</evidence>
<comment type="caution">
    <text evidence="9">The sequence shown here is derived from an EMBL/GenBank/DDBJ whole genome shotgun (WGS) entry which is preliminary data.</text>
</comment>
<accession>A0ABR7Y239</accession>
<evidence type="ECO:0000256" key="2">
    <source>
        <dbReference type="ARBA" id="ARBA00006275"/>
    </source>
</evidence>
<sequence>MKTRHSKAFLLVITLIGCILTTSCSTDWLDIQPQGRFTEDDLPPGSLEGQVFAAYAGLRSEATSGLPYAAVHNIRSDDAHLGSSSGDYAAAGPIYDEFNYPLDHWLTNGYWTGHYGLINLANNVLAAADSIEEITDLTVINIGEARFLRGWAYFNLVRTFGEVPLIDFRITDQASAIRPKSTIAEIYQLIDEDVQAAVSALPEEWPDHPGRLTRGAALSLQTKTYMARQRFSDALASAQAVISSGIYDLNTPYQLIFREEGENSSESIFEIQALFDGVQDFGVTWASRQGIRGSGPWNLGWGWNIPHQRLIDAFEPDDPRHHATVLYSGGTTYDNQIVPTNLPRPQWNYKVYTNKALRDRYGSLGGDWFNVRIIRYADIVLLAAEAANEIGGEDNIDLALEYLEDVRARARGGNNDILPAVTTRDQEELRQAIRHERQVELGMENERFFDLIRWDIDVETMHSAGHTQYQIRNRFFPIPQPEIDRAGGVLIQNPDY</sequence>
<dbReference type="InterPro" id="IPR033985">
    <property type="entry name" value="SusD-like_N"/>
</dbReference>
<dbReference type="InterPro" id="IPR012944">
    <property type="entry name" value="SusD_RagB_dom"/>
</dbReference>
<evidence type="ECO:0000256" key="6">
    <source>
        <dbReference type="SAM" id="SignalP"/>
    </source>
</evidence>
<evidence type="ECO:0000313" key="9">
    <source>
        <dbReference type="EMBL" id="MBD1425351.1"/>
    </source>
</evidence>
<protein>
    <submittedName>
        <fullName evidence="9">RagB/SusD family nutrient uptake outer membrane protein</fullName>
    </submittedName>
</protein>
<name>A0ABR7Y239_9SPHI</name>
<dbReference type="InterPro" id="IPR011990">
    <property type="entry name" value="TPR-like_helical_dom_sf"/>
</dbReference>
<reference evidence="9 10" key="1">
    <citation type="submission" date="2020-08" db="EMBL/GenBank/DDBJ databases">
        <title>Sphingobacterium sp. DN00404 isolated from aquaculture water.</title>
        <authorList>
            <person name="Zhang M."/>
        </authorList>
    </citation>
    <scope>NUCLEOTIDE SEQUENCE [LARGE SCALE GENOMIC DNA]</scope>
    <source>
        <strain evidence="9 10">KCTC 32294</strain>
    </source>
</reference>
<dbReference type="Pfam" id="PF14322">
    <property type="entry name" value="SusD-like_3"/>
    <property type="match status" value="1"/>
</dbReference>
<dbReference type="PROSITE" id="PS51257">
    <property type="entry name" value="PROKAR_LIPOPROTEIN"/>
    <property type="match status" value="1"/>
</dbReference>
<evidence type="ECO:0000259" key="7">
    <source>
        <dbReference type="Pfam" id="PF07980"/>
    </source>
</evidence>
<proteinExistence type="inferred from homology"/>
<feature type="chain" id="PRO_5045596879" evidence="6">
    <location>
        <begin position="26"/>
        <end position="496"/>
    </location>
</feature>
<feature type="signal peptide" evidence="6">
    <location>
        <begin position="1"/>
        <end position="25"/>
    </location>
</feature>